<organism evidence="1">
    <name type="scientific">marine sediment metagenome</name>
    <dbReference type="NCBI Taxonomy" id="412755"/>
    <lineage>
        <taxon>unclassified sequences</taxon>
        <taxon>metagenomes</taxon>
        <taxon>ecological metagenomes</taxon>
    </lineage>
</organism>
<sequence>MTNPRYAMVTCPKCEHTFEQPDVVEIRKCPYAEMECPPDCLGCTIYLDSMSDPAGIPQG</sequence>
<gene>
    <name evidence="1" type="ORF">LCGC14_2590230</name>
</gene>
<accession>A0A0F9D4L2</accession>
<proteinExistence type="predicted"/>
<dbReference type="EMBL" id="LAZR01043460">
    <property type="protein sequence ID" value="KKL07018.1"/>
    <property type="molecule type" value="Genomic_DNA"/>
</dbReference>
<protein>
    <submittedName>
        <fullName evidence="1">Uncharacterized protein</fullName>
    </submittedName>
</protein>
<evidence type="ECO:0000313" key="1">
    <source>
        <dbReference type="EMBL" id="KKL07018.1"/>
    </source>
</evidence>
<dbReference type="AlphaFoldDB" id="A0A0F9D4L2"/>
<reference evidence="1" key="1">
    <citation type="journal article" date="2015" name="Nature">
        <title>Complex archaea that bridge the gap between prokaryotes and eukaryotes.</title>
        <authorList>
            <person name="Spang A."/>
            <person name="Saw J.H."/>
            <person name="Jorgensen S.L."/>
            <person name="Zaremba-Niedzwiedzka K."/>
            <person name="Martijn J."/>
            <person name="Lind A.E."/>
            <person name="van Eijk R."/>
            <person name="Schleper C."/>
            <person name="Guy L."/>
            <person name="Ettema T.J."/>
        </authorList>
    </citation>
    <scope>NUCLEOTIDE SEQUENCE</scope>
</reference>
<name>A0A0F9D4L2_9ZZZZ</name>
<comment type="caution">
    <text evidence="1">The sequence shown here is derived from an EMBL/GenBank/DDBJ whole genome shotgun (WGS) entry which is preliminary data.</text>
</comment>